<protein>
    <submittedName>
        <fullName evidence="1">Uncharacterized protein</fullName>
    </submittedName>
</protein>
<dbReference type="AlphaFoldDB" id="A0A7N0UH23"/>
<dbReference type="Gene3D" id="3.40.50.2000">
    <property type="entry name" value="Glycogen Phosphorylase B"/>
    <property type="match status" value="1"/>
</dbReference>
<evidence type="ECO:0000313" key="2">
    <source>
        <dbReference type="Proteomes" id="UP000594263"/>
    </source>
</evidence>
<accession>A0A7N0UH23</accession>
<reference evidence="1" key="1">
    <citation type="submission" date="2021-01" db="UniProtKB">
        <authorList>
            <consortium name="EnsemblPlants"/>
        </authorList>
    </citation>
    <scope>IDENTIFICATION</scope>
</reference>
<dbReference type="EnsemblPlants" id="Kaladp0067s0052.1.v1.1">
    <property type="protein sequence ID" value="Kaladp0067s0052.1.v1.1.CDS.1"/>
    <property type="gene ID" value="Kaladp0067s0052.v1.1"/>
</dbReference>
<evidence type="ECO:0000313" key="1">
    <source>
        <dbReference type="EnsemblPlants" id="Kaladp0067s0052.1.v1.1.CDS.1"/>
    </source>
</evidence>
<dbReference type="Gramene" id="Kaladp0067s0052.1.v1.1">
    <property type="protein sequence ID" value="Kaladp0067s0052.1.v1.1.CDS.1"/>
    <property type="gene ID" value="Kaladp0067s0052.v1.1"/>
</dbReference>
<name>A0A7N0UH23_KALFE</name>
<dbReference type="SUPFAM" id="SSF53756">
    <property type="entry name" value="UDP-Glycosyltransferase/glycogen phosphorylase"/>
    <property type="match status" value="1"/>
</dbReference>
<dbReference type="GO" id="GO:0035251">
    <property type="term" value="F:UDP-glucosyltransferase activity"/>
    <property type="evidence" value="ECO:0007669"/>
    <property type="project" value="InterPro"/>
</dbReference>
<dbReference type="InterPro" id="IPR050481">
    <property type="entry name" value="UDP-glycosyltransf_plant"/>
</dbReference>
<organism evidence="1 2">
    <name type="scientific">Kalanchoe fedtschenkoi</name>
    <name type="common">Lavender scallops</name>
    <name type="synonym">South American air plant</name>
    <dbReference type="NCBI Taxonomy" id="63787"/>
    <lineage>
        <taxon>Eukaryota</taxon>
        <taxon>Viridiplantae</taxon>
        <taxon>Streptophyta</taxon>
        <taxon>Embryophyta</taxon>
        <taxon>Tracheophyta</taxon>
        <taxon>Spermatophyta</taxon>
        <taxon>Magnoliopsida</taxon>
        <taxon>eudicotyledons</taxon>
        <taxon>Gunneridae</taxon>
        <taxon>Pentapetalae</taxon>
        <taxon>Saxifragales</taxon>
        <taxon>Crassulaceae</taxon>
        <taxon>Kalanchoe</taxon>
    </lineage>
</organism>
<dbReference type="PANTHER" id="PTHR48049">
    <property type="entry name" value="GLYCOSYLTRANSFERASE"/>
    <property type="match status" value="1"/>
</dbReference>
<dbReference type="PANTHER" id="PTHR48049:SF84">
    <property type="entry name" value="UDP-GLYCOSYLTRANSFERASE 79A6"/>
    <property type="match status" value="1"/>
</dbReference>
<dbReference type="Proteomes" id="UP000594263">
    <property type="component" value="Unplaced"/>
</dbReference>
<keyword evidence="2" id="KW-1185">Reference proteome</keyword>
<dbReference type="OMA" id="WFAIGHA"/>
<proteinExistence type="predicted"/>
<sequence length="230" mass="25895">MNINLNKQHLHFAMHPRFAMGHLKPYMQLSNNLAEQGHRVTFFLPSKVHPSISPFNSHPDLITLIPITLPPVSGLDPNFQTTADCDLPAQYLLAAAFDKTAPVIQSHLQTLQPDAIFFDFAHWIPDMAKTLGILSICFYSSPAASLAYLLVKLAGYDRPLPSDFPPACLALSKHENNCVDSFLMGEYGEGITLGERLKMSGTQCDMIAFRTFRELLLNLTYYHTFYFEAW</sequence>